<evidence type="ECO:0000256" key="3">
    <source>
        <dbReference type="ARBA" id="ARBA00023163"/>
    </source>
</evidence>
<gene>
    <name evidence="5" type="ORF">ACFSYJ_37505</name>
</gene>
<dbReference type="InterPro" id="IPR036390">
    <property type="entry name" value="WH_DNA-bd_sf"/>
</dbReference>
<dbReference type="Gene3D" id="1.20.120.530">
    <property type="entry name" value="GntR ligand-binding domain-like"/>
    <property type="match status" value="1"/>
</dbReference>
<reference evidence="6" key="1">
    <citation type="journal article" date="2019" name="Int. J. Syst. Evol. Microbiol.">
        <title>The Global Catalogue of Microorganisms (GCM) 10K type strain sequencing project: providing services to taxonomists for standard genome sequencing and annotation.</title>
        <authorList>
            <consortium name="The Broad Institute Genomics Platform"/>
            <consortium name="The Broad Institute Genome Sequencing Center for Infectious Disease"/>
            <person name="Wu L."/>
            <person name="Ma J."/>
        </authorList>
    </citation>
    <scope>NUCLEOTIDE SEQUENCE [LARGE SCALE GENOMIC DNA]</scope>
    <source>
        <strain evidence="6">CGMCC 4.7643</strain>
    </source>
</reference>
<dbReference type="InterPro" id="IPR000524">
    <property type="entry name" value="Tscrpt_reg_HTH_GntR"/>
</dbReference>
<keyword evidence="6" id="KW-1185">Reference proteome</keyword>
<dbReference type="PANTHER" id="PTHR43537">
    <property type="entry name" value="TRANSCRIPTIONAL REGULATOR, GNTR FAMILY"/>
    <property type="match status" value="1"/>
</dbReference>
<dbReference type="InterPro" id="IPR011711">
    <property type="entry name" value="GntR_C"/>
</dbReference>
<dbReference type="PANTHER" id="PTHR43537:SF24">
    <property type="entry name" value="GLUCONATE OPERON TRANSCRIPTIONAL REPRESSOR"/>
    <property type="match status" value="1"/>
</dbReference>
<name>A0ABW5GU05_9PSEU</name>
<dbReference type="SUPFAM" id="SSF46785">
    <property type="entry name" value="Winged helix' DNA-binding domain"/>
    <property type="match status" value="1"/>
</dbReference>
<dbReference type="InterPro" id="IPR008920">
    <property type="entry name" value="TF_FadR/GntR_C"/>
</dbReference>
<dbReference type="SMART" id="SM00345">
    <property type="entry name" value="HTH_GNTR"/>
    <property type="match status" value="1"/>
</dbReference>
<dbReference type="InterPro" id="IPR036388">
    <property type="entry name" value="WH-like_DNA-bd_sf"/>
</dbReference>
<evidence type="ECO:0000256" key="1">
    <source>
        <dbReference type="ARBA" id="ARBA00023015"/>
    </source>
</evidence>
<evidence type="ECO:0000256" key="2">
    <source>
        <dbReference type="ARBA" id="ARBA00023125"/>
    </source>
</evidence>
<organism evidence="5 6">
    <name type="scientific">Amycolatopsis samaneae</name>
    <dbReference type="NCBI Taxonomy" id="664691"/>
    <lineage>
        <taxon>Bacteria</taxon>
        <taxon>Bacillati</taxon>
        <taxon>Actinomycetota</taxon>
        <taxon>Actinomycetes</taxon>
        <taxon>Pseudonocardiales</taxon>
        <taxon>Pseudonocardiaceae</taxon>
        <taxon>Amycolatopsis</taxon>
    </lineage>
</organism>
<keyword evidence="3" id="KW-0804">Transcription</keyword>
<dbReference type="PROSITE" id="PS50949">
    <property type="entry name" value="HTH_GNTR"/>
    <property type="match status" value="1"/>
</dbReference>
<dbReference type="Gene3D" id="1.10.10.10">
    <property type="entry name" value="Winged helix-like DNA-binding domain superfamily/Winged helix DNA-binding domain"/>
    <property type="match status" value="1"/>
</dbReference>
<dbReference type="Proteomes" id="UP001597419">
    <property type="component" value="Unassembled WGS sequence"/>
</dbReference>
<comment type="caution">
    <text evidence="5">The sequence shown here is derived from an EMBL/GenBank/DDBJ whole genome shotgun (WGS) entry which is preliminary data.</text>
</comment>
<keyword evidence="1" id="KW-0805">Transcription regulation</keyword>
<evidence type="ECO:0000259" key="4">
    <source>
        <dbReference type="PROSITE" id="PS50949"/>
    </source>
</evidence>
<sequence>MNATPLRPAARRGLADEAADRVREAIFGGHFPPGSPLREVDLAASLGISRGSVREGLALLEREGLVRSGWHRPTTVVEVTATDVEEVYTVRAALDRLAALTARAKAAPGDLADLDGLLTAMADEVGAGADGPRLLALDIAFHDRIYAAAGNRRLTEAWQAVRSQVFLFQLQRITLGHEHYQSRVVAEHRELAALLRDGDPGELARVAEDHVDSARRSLLTGLG</sequence>
<evidence type="ECO:0000313" key="5">
    <source>
        <dbReference type="EMBL" id="MFD2464362.1"/>
    </source>
</evidence>
<dbReference type="Pfam" id="PF00392">
    <property type="entry name" value="GntR"/>
    <property type="match status" value="1"/>
</dbReference>
<accession>A0ABW5GU05</accession>
<proteinExistence type="predicted"/>
<keyword evidence="2" id="KW-0238">DNA-binding</keyword>
<dbReference type="EMBL" id="JBHUKU010000025">
    <property type="protein sequence ID" value="MFD2464362.1"/>
    <property type="molecule type" value="Genomic_DNA"/>
</dbReference>
<dbReference type="SUPFAM" id="SSF48008">
    <property type="entry name" value="GntR ligand-binding domain-like"/>
    <property type="match status" value="1"/>
</dbReference>
<dbReference type="RefSeq" id="WP_345405120.1">
    <property type="nucleotide sequence ID" value="NZ_BAABHG010000017.1"/>
</dbReference>
<feature type="domain" description="HTH gntR-type" evidence="4">
    <location>
        <begin position="12"/>
        <end position="79"/>
    </location>
</feature>
<dbReference type="SMART" id="SM00895">
    <property type="entry name" value="FCD"/>
    <property type="match status" value="1"/>
</dbReference>
<protein>
    <submittedName>
        <fullName evidence="5">GntR family transcriptional regulator</fullName>
    </submittedName>
</protein>
<dbReference type="Pfam" id="PF07729">
    <property type="entry name" value="FCD"/>
    <property type="match status" value="1"/>
</dbReference>
<evidence type="ECO:0000313" key="6">
    <source>
        <dbReference type="Proteomes" id="UP001597419"/>
    </source>
</evidence>